<dbReference type="EMBL" id="BSXG01000178">
    <property type="protein sequence ID" value="GME51667.1"/>
    <property type="molecule type" value="Genomic_DNA"/>
</dbReference>
<sequence>MDATHLPLPNQLTFRLQNIPHYMTPEDLVQQFHPQDRENISVRSFCPEVEAVENEEGKHSYTATIFHNPRDPFRLQPDLVNNHIDMDKDFTGFTPLYVPKKGKIDAEYPPQKLYIAYLEH</sequence>
<proteinExistence type="predicted"/>
<name>A0ACB5SPW6_9PEZI</name>
<protein>
    <submittedName>
        <fullName evidence="1">Uncharacterized protein</fullName>
    </submittedName>
</protein>
<evidence type="ECO:0000313" key="1">
    <source>
        <dbReference type="EMBL" id="GME51667.1"/>
    </source>
</evidence>
<accession>A0ACB5SPW6</accession>
<evidence type="ECO:0000313" key="2">
    <source>
        <dbReference type="Proteomes" id="UP001165186"/>
    </source>
</evidence>
<keyword evidence="2" id="KW-1185">Reference proteome</keyword>
<comment type="caution">
    <text evidence="1">The sequence shown here is derived from an EMBL/GenBank/DDBJ whole genome shotgun (WGS) entry which is preliminary data.</text>
</comment>
<organism evidence="1 2">
    <name type="scientific">Neofusicoccum parvum</name>
    <dbReference type="NCBI Taxonomy" id="310453"/>
    <lineage>
        <taxon>Eukaryota</taxon>
        <taxon>Fungi</taxon>
        <taxon>Dikarya</taxon>
        <taxon>Ascomycota</taxon>
        <taxon>Pezizomycotina</taxon>
        <taxon>Dothideomycetes</taxon>
        <taxon>Dothideomycetes incertae sedis</taxon>
        <taxon>Botryosphaeriales</taxon>
        <taxon>Botryosphaeriaceae</taxon>
        <taxon>Neofusicoccum</taxon>
    </lineage>
</organism>
<reference evidence="1" key="1">
    <citation type="submission" date="2024-09" db="EMBL/GenBank/DDBJ databases">
        <title>Draft Genome Sequences of Neofusicoccum parvum.</title>
        <authorList>
            <person name="Ashida A."/>
            <person name="Camagna M."/>
            <person name="Tanaka A."/>
            <person name="Takemoto D."/>
        </authorList>
    </citation>
    <scope>NUCLEOTIDE SEQUENCE</scope>
    <source>
        <strain evidence="1">PPO83</strain>
    </source>
</reference>
<dbReference type="Proteomes" id="UP001165186">
    <property type="component" value="Unassembled WGS sequence"/>
</dbReference>
<gene>
    <name evidence="1" type="primary">g5206</name>
    <name evidence="1" type="ORF">NpPPO83_00005206</name>
</gene>